<evidence type="ECO:0000259" key="3">
    <source>
        <dbReference type="Pfam" id="PF05043"/>
    </source>
</evidence>
<gene>
    <name evidence="4" type="ORF">E4U01_05305</name>
</gene>
<evidence type="ECO:0000313" key="4">
    <source>
        <dbReference type="EMBL" id="TFU30710.1"/>
    </source>
</evidence>
<name>A0A4Y9FQB6_STRAI</name>
<dbReference type="InterPro" id="IPR007737">
    <property type="entry name" value="Mga_HTH"/>
</dbReference>
<keyword evidence="4" id="KW-0238">DNA-binding</keyword>
<dbReference type="Pfam" id="PF05043">
    <property type="entry name" value="Mga"/>
    <property type="match status" value="1"/>
</dbReference>
<dbReference type="AlphaFoldDB" id="A0A4Y9FQB6"/>
<comment type="caution">
    <text evidence="4">The sequence shown here is derived from an EMBL/GenBank/DDBJ whole genome shotgun (WGS) entry which is preliminary data.</text>
</comment>
<proteinExistence type="predicted"/>
<dbReference type="EMBL" id="SPQA01000015">
    <property type="protein sequence ID" value="TFU30710.1"/>
    <property type="molecule type" value="Genomic_DNA"/>
</dbReference>
<accession>A0A4Y9FQB6</accession>
<reference evidence="4 5" key="1">
    <citation type="submission" date="2019-03" db="EMBL/GenBank/DDBJ databases">
        <title>Diversity of the mouse oral microbiome.</title>
        <authorList>
            <person name="Joseph S."/>
            <person name="Aduse-Opoku J."/>
            <person name="Curtis M."/>
            <person name="Wade W."/>
            <person name="Hashim A."/>
        </authorList>
    </citation>
    <scope>NUCLEOTIDE SEQUENCE [LARGE SCALE GENOMIC DNA]</scope>
    <source>
        <strain evidence="4 5">HT4</strain>
    </source>
</reference>
<sequence>MPMRIEDLLEKRERAIYLLVERLRDSRSSLSLKGLSQELALSRTTLIRYIESFDEQVRQANLGLSFQVREEEVSYERKDSLLRADWIAYLCQFSTKYQILLYLFDREEFAIQALAQHLLISEASLNRQLAALNLLLQDFQISIRNGRFKGSELQIRYFYYQLFLQTKTLSRVRTCPHFRQIASYLPLFERFFDTKFNPRQALQLSLWLGISQRRMRGQDVDFSDLIQLMKSYIQQKWYQELRSFALTLSQYQPSIVREGEVMSLFAFLVSQSILAPQKVERILAFGGPIREATTWCYQTIREELGHQLPIHEQILYYLNQLLGSVYFFKGSLEAPVPHGNQCQLTSARSLLSTVLEKIYQPQSPSLVFQYEEEVTNLAGLFDYLSQVQPVVVRIGFISCLSPIIADPILYQLQREFERKHAVVIEPFSASSDYDLLISDEPELVDVPFYSFYRRLSASDLLALKKTIAQLQEQKEKQTHRFLKASIFSIERR</sequence>
<dbReference type="InterPro" id="IPR036388">
    <property type="entry name" value="WH-like_DNA-bd_sf"/>
</dbReference>
<keyword evidence="2" id="KW-0804">Transcription</keyword>
<keyword evidence="1" id="KW-0805">Transcription regulation</keyword>
<dbReference type="Proteomes" id="UP000297747">
    <property type="component" value="Unassembled WGS sequence"/>
</dbReference>
<dbReference type="PANTHER" id="PTHR30185">
    <property type="entry name" value="CRYPTIC BETA-GLUCOSIDE BGL OPERON ANTITERMINATOR"/>
    <property type="match status" value="1"/>
</dbReference>
<organism evidence="4 5">
    <name type="scientific">Streptococcus acidominimus</name>
    <dbReference type="NCBI Taxonomy" id="1326"/>
    <lineage>
        <taxon>Bacteria</taxon>
        <taxon>Bacillati</taxon>
        <taxon>Bacillota</taxon>
        <taxon>Bacilli</taxon>
        <taxon>Lactobacillales</taxon>
        <taxon>Streptococcaceae</taxon>
        <taxon>Streptococcus</taxon>
    </lineage>
</organism>
<evidence type="ECO:0000256" key="2">
    <source>
        <dbReference type="ARBA" id="ARBA00023163"/>
    </source>
</evidence>
<dbReference type="Gene3D" id="1.10.10.10">
    <property type="entry name" value="Winged helix-like DNA-binding domain superfamily/Winged helix DNA-binding domain"/>
    <property type="match status" value="1"/>
</dbReference>
<dbReference type="InterPro" id="IPR050661">
    <property type="entry name" value="BglG_antiterminators"/>
</dbReference>
<protein>
    <submittedName>
        <fullName evidence="4">DNA-binding protein</fullName>
    </submittedName>
</protein>
<dbReference type="GO" id="GO:0003677">
    <property type="term" value="F:DNA binding"/>
    <property type="evidence" value="ECO:0007669"/>
    <property type="project" value="UniProtKB-KW"/>
</dbReference>
<evidence type="ECO:0000256" key="1">
    <source>
        <dbReference type="ARBA" id="ARBA00023015"/>
    </source>
</evidence>
<dbReference type="PANTHER" id="PTHR30185:SF18">
    <property type="entry name" value="TRANSCRIPTIONAL REGULATOR MTLR"/>
    <property type="match status" value="1"/>
</dbReference>
<evidence type="ECO:0000313" key="5">
    <source>
        <dbReference type="Proteomes" id="UP000297747"/>
    </source>
</evidence>
<feature type="domain" description="Mga helix-turn-helix" evidence="3">
    <location>
        <begin position="87"/>
        <end position="163"/>
    </location>
</feature>